<evidence type="ECO:0000256" key="6">
    <source>
        <dbReference type="ARBA" id="ARBA00013202"/>
    </source>
</evidence>
<dbReference type="SUPFAM" id="SSF52518">
    <property type="entry name" value="Thiamin diphosphate-binding fold (THDP-binding)"/>
    <property type="match status" value="1"/>
</dbReference>
<sequence>MLEQNINPQRFVWSTCHRLPIMHKYPAVQRSVIFLVNNGGYTIEVEIHDGPYNVIKKKLELHWTFRCQEELIEAIEIANGDKKNWLCFIDVIVHREDCSKELLQFGSRAAVAGGRLPRPKNWLCFIEVIVHREDCSKELLQFGTRAAAAGGRLPRPKVA</sequence>
<evidence type="ECO:0000256" key="5">
    <source>
        <dbReference type="ARBA" id="ARBA00011881"/>
    </source>
</evidence>
<evidence type="ECO:0000256" key="2">
    <source>
        <dbReference type="ARBA" id="ARBA00001920"/>
    </source>
</evidence>
<dbReference type="GO" id="GO:0004737">
    <property type="term" value="F:pyruvate decarboxylase activity"/>
    <property type="evidence" value="ECO:0007669"/>
    <property type="project" value="UniProtKB-EC"/>
</dbReference>
<dbReference type="PANTHER" id="PTHR43452">
    <property type="entry name" value="PYRUVATE DECARBOXYLASE"/>
    <property type="match status" value="1"/>
</dbReference>
<dbReference type="GO" id="GO:0005829">
    <property type="term" value="C:cytosol"/>
    <property type="evidence" value="ECO:0007669"/>
    <property type="project" value="TreeGrafter"/>
</dbReference>
<evidence type="ECO:0000256" key="3">
    <source>
        <dbReference type="ARBA" id="ARBA00001964"/>
    </source>
</evidence>
<gene>
    <name evidence="12" type="ORF">DVH24_014801</name>
</gene>
<dbReference type="EC" id="4.1.1.1" evidence="6"/>
<name>A0A498K7V5_MALDO</name>
<dbReference type="AlphaFoldDB" id="A0A498K7V5"/>
<dbReference type="InterPro" id="IPR029061">
    <property type="entry name" value="THDP-binding"/>
</dbReference>
<evidence type="ECO:0000256" key="7">
    <source>
        <dbReference type="ARBA" id="ARBA00022723"/>
    </source>
</evidence>
<evidence type="ECO:0000256" key="9">
    <source>
        <dbReference type="ARBA" id="ARBA00022842"/>
    </source>
</evidence>
<keyword evidence="9" id="KW-0460">Magnesium</keyword>
<comment type="cofactor">
    <cofactor evidence="3">
        <name>thiamine diphosphate</name>
        <dbReference type="ChEBI" id="CHEBI:58937"/>
    </cofactor>
</comment>
<keyword evidence="11" id="KW-0456">Lyase</keyword>
<accession>A0A498K7V5</accession>
<evidence type="ECO:0000256" key="8">
    <source>
        <dbReference type="ARBA" id="ARBA00022793"/>
    </source>
</evidence>
<organism evidence="12 13">
    <name type="scientific">Malus domestica</name>
    <name type="common">Apple</name>
    <name type="synonym">Pyrus malus</name>
    <dbReference type="NCBI Taxonomy" id="3750"/>
    <lineage>
        <taxon>Eukaryota</taxon>
        <taxon>Viridiplantae</taxon>
        <taxon>Streptophyta</taxon>
        <taxon>Embryophyta</taxon>
        <taxon>Tracheophyta</taxon>
        <taxon>Spermatophyta</taxon>
        <taxon>Magnoliopsida</taxon>
        <taxon>eudicotyledons</taxon>
        <taxon>Gunneridae</taxon>
        <taxon>Pentapetalae</taxon>
        <taxon>rosids</taxon>
        <taxon>fabids</taxon>
        <taxon>Rosales</taxon>
        <taxon>Rosaceae</taxon>
        <taxon>Amygdaloideae</taxon>
        <taxon>Maleae</taxon>
        <taxon>Malus</taxon>
    </lineage>
</organism>
<comment type="subunit">
    <text evidence="5">Homotetramer.</text>
</comment>
<keyword evidence="7" id="KW-0479">Metal-binding</keyword>
<dbReference type="Proteomes" id="UP000290289">
    <property type="component" value="Chromosome 4"/>
</dbReference>
<dbReference type="GO" id="GO:0000949">
    <property type="term" value="P:aromatic amino acid family catabolic process to alcohol via Ehrlich pathway"/>
    <property type="evidence" value="ECO:0007669"/>
    <property type="project" value="TreeGrafter"/>
</dbReference>
<reference evidence="12 13" key="1">
    <citation type="submission" date="2018-10" db="EMBL/GenBank/DDBJ databases">
        <title>A high-quality apple genome assembly.</title>
        <authorList>
            <person name="Hu J."/>
        </authorList>
    </citation>
    <scope>NUCLEOTIDE SEQUENCE [LARGE SCALE GENOMIC DNA]</scope>
    <source>
        <strain evidence="13">cv. HFTH1</strain>
        <tissue evidence="12">Young leaf</tissue>
    </source>
</reference>
<proteinExistence type="inferred from homology"/>
<dbReference type="STRING" id="3750.A0A498K7V5"/>
<dbReference type="PANTHER" id="PTHR43452:SF6">
    <property type="entry name" value="PYRUVATE DECARBOXYLASE 2"/>
    <property type="match status" value="1"/>
</dbReference>
<evidence type="ECO:0000256" key="11">
    <source>
        <dbReference type="ARBA" id="ARBA00023239"/>
    </source>
</evidence>
<dbReference type="InterPro" id="IPR012110">
    <property type="entry name" value="PDC/IPDC-like"/>
</dbReference>
<comment type="catalytic activity">
    <reaction evidence="1">
        <text>a 2-oxocarboxylate + H(+) = an aldehyde + CO2</text>
        <dbReference type="Rhea" id="RHEA:11628"/>
        <dbReference type="ChEBI" id="CHEBI:15378"/>
        <dbReference type="ChEBI" id="CHEBI:16526"/>
        <dbReference type="ChEBI" id="CHEBI:17478"/>
        <dbReference type="ChEBI" id="CHEBI:35179"/>
        <dbReference type="EC" id="4.1.1.1"/>
    </reaction>
</comment>
<dbReference type="EMBL" id="RDQH01000330">
    <property type="protein sequence ID" value="RXI01452.1"/>
    <property type="molecule type" value="Genomic_DNA"/>
</dbReference>
<keyword evidence="10" id="KW-0786">Thiamine pyrophosphate</keyword>
<evidence type="ECO:0000313" key="12">
    <source>
        <dbReference type="EMBL" id="RXI01452.1"/>
    </source>
</evidence>
<comment type="caution">
    <text evidence="12">The sequence shown here is derived from an EMBL/GenBank/DDBJ whole genome shotgun (WGS) entry which is preliminary data.</text>
</comment>
<evidence type="ECO:0000313" key="13">
    <source>
        <dbReference type="Proteomes" id="UP000290289"/>
    </source>
</evidence>
<dbReference type="Gene3D" id="3.40.50.970">
    <property type="match status" value="1"/>
</dbReference>
<keyword evidence="13" id="KW-1185">Reference proteome</keyword>
<comment type="similarity">
    <text evidence="4">Belongs to the TPP enzyme family.</text>
</comment>
<dbReference type="GO" id="GO:0046872">
    <property type="term" value="F:metal ion binding"/>
    <property type="evidence" value="ECO:0007669"/>
    <property type="project" value="UniProtKB-KW"/>
</dbReference>
<keyword evidence="8" id="KW-0210">Decarboxylase</keyword>
<evidence type="ECO:0000256" key="1">
    <source>
        <dbReference type="ARBA" id="ARBA00001041"/>
    </source>
</evidence>
<evidence type="ECO:0000256" key="10">
    <source>
        <dbReference type="ARBA" id="ARBA00023052"/>
    </source>
</evidence>
<evidence type="ECO:0000256" key="4">
    <source>
        <dbReference type="ARBA" id="ARBA00007812"/>
    </source>
</evidence>
<protein>
    <recommendedName>
        <fullName evidence="6">pyruvate decarboxylase</fullName>
        <ecNumber evidence="6">4.1.1.1</ecNumber>
    </recommendedName>
</protein>
<comment type="cofactor">
    <cofactor evidence="2">
        <name>a metal cation</name>
        <dbReference type="ChEBI" id="CHEBI:25213"/>
    </cofactor>
</comment>